<comment type="similarity">
    <text evidence="5">Belongs to the sorting nexin family.</text>
</comment>
<sequence>MPPPDDLDMIDHLVLGRRQMFPTSTTTPQPTPTQRSHCTPFTLPSNGHIVLNPTSTITLTNNAVFTPECSPQTSLVATFTDGGITGITDLKDPFQASVTPQAYATGAATVIAWMLCIMLTITPRTFFIGGAGGGFGMLNRHGMISGAQGTNSVIGVGSRPWLQKVAALTVAVSLTIATAETFEVAQRQYAMGYMNAEALRTEVVGSTELKISRIVSDIFLWLAQVQTLIRLFPRHKEKVLIKWIGFALIILDSIFSCLNSFMGNHTSTKARPRRFQDAIPALSYLFQLALSMLYAAWVVYYALCKRRYAWYHKDMKNIIVVAFLSIIAILTPVAFFITDISNASVAGWGDYFRWVGAAAASVIVWEWVERIEALEREEKKDGILGREVFDGDEMLESSRSEEVVWPQRRRFWRRRSGDDSNTSVGGGKAYLSDPDPPHSRNIRGSGRMMFPKELGQRRRSKVGEDSDQNMAGSAPGTCPTPPAPAISPVSRTDTTSAASTVYTVRYRTVATPTPPVVRYAPHRASQHTAPSVDSRHRFGGADGDRIYEKDFIEESEDIEHSAPAREPTSRFQLSNPFRRRKAAPPAEIANAKVIEPVPISSARPQPAHNYQLWDVKGRLGAFAAEQGDKWRERRSGDKTEVDLPVTIIPANPRGRTWSPDTPMSQGLTLVNSERSPRLPASPSQPPSDDGRNGADETGAETQDTRHISFSAAPRSGKREANMSLFGEFPDDPPASKQKSSLFDEPSTRSRSGSGLFNDDNDDAGWGLPTPKKAKAGRAELIKRLLESTDVPDMYIDVFDSLEPENRNVTYVLGEANGLDEDAKAKILELFGGDTGRELGREEVNVLLALIGLGQEGEEVSLDGVDERRSRLPLPDLGSLSAKKEVAPPSPPTPAQTTSQRPATEATDSSFTSSTSHRSQAKNMTRKPSFGLEADPWASPDLHRGHNHGNGAETGTNGLAAPSQLPSSTTWQTPDIANTSQTPASLPQRTTSAFTTSSKPRDSTPSSERAATRPSAAGDAGWGGYTGTSTESFGNSGPGNVDGFAGGNGRPGNNAPSGMGRANSSAPRPVAPGVEEMITISSISEKEGMMFFQHRNYEVVSARRNSKVIRRYSDFVWLLDCLHKRYPFRQLPLLPPKRVAINGNYLAADATFVEKRRRGLVRFANALVHHPVLSQEQLVIMFLTVPTELSVWRKQANLSVVEEFKDKTLPPGLEDSLAPDLQDLFDTVRSGVRRSAEIYINLCNMLERLVKRTEGMASENYRFSRALEACTDATRDTYAVDTNDVPMLNEGLNAAAKHLVSSQALLEDEARAWDEGVLEDMKRQRDCLVSMRDVFDRRDRFDKDNIPQLEKRIEINTRKLEGLRERTEGVKPGEIEKVEDAIHRDKLSIVSQHARHVFIRQCIRDEVHYFQGSQYAVSRLHQEWAQERVKYAELQADCWRSLADSVDAMPTSASD</sequence>
<feature type="compositionally biased region" description="Polar residues" evidence="14">
    <location>
        <begin position="658"/>
        <end position="673"/>
    </location>
</feature>
<dbReference type="GO" id="GO:0016020">
    <property type="term" value="C:membrane"/>
    <property type="evidence" value="ECO:0007669"/>
    <property type="project" value="UniProtKB-SubCell"/>
</dbReference>
<feature type="domain" description="PX" evidence="16">
    <location>
        <begin position="1074"/>
        <end position="1188"/>
    </location>
</feature>
<dbReference type="GO" id="GO:0005829">
    <property type="term" value="C:cytosol"/>
    <property type="evidence" value="ECO:0007669"/>
    <property type="project" value="GOC"/>
</dbReference>
<dbReference type="STRING" id="50376.A0A517LNC4"/>
<evidence type="ECO:0000256" key="4">
    <source>
        <dbReference type="ARBA" id="ARBA00004496"/>
    </source>
</evidence>
<evidence type="ECO:0000256" key="9">
    <source>
        <dbReference type="ARBA" id="ARBA00022692"/>
    </source>
</evidence>
<dbReference type="FunFam" id="1.20.1270.60:FF:000072">
    <property type="entry name" value="Sorting nexin MVP1"/>
    <property type="match status" value="1"/>
</dbReference>
<organism evidence="17 18">
    <name type="scientific">Venturia effusa</name>
    <dbReference type="NCBI Taxonomy" id="50376"/>
    <lineage>
        <taxon>Eukaryota</taxon>
        <taxon>Fungi</taxon>
        <taxon>Dikarya</taxon>
        <taxon>Ascomycota</taxon>
        <taxon>Pezizomycotina</taxon>
        <taxon>Dothideomycetes</taxon>
        <taxon>Pleosporomycetidae</taxon>
        <taxon>Venturiales</taxon>
        <taxon>Venturiaceae</taxon>
        <taxon>Venturia</taxon>
    </lineage>
</organism>
<evidence type="ECO:0000256" key="10">
    <source>
        <dbReference type="ARBA" id="ARBA00022927"/>
    </source>
</evidence>
<dbReference type="InterPro" id="IPR036871">
    <property type="entry name" value="PX_dom_sf"/>
</dbReference>
<evidence type="ECO:0000256" key="7">
    <source>
        <dbReference type="ARBA" id="ARBA00022448"/>
    </source>
</evidence>
<proteinExistence type="inferred from homology"/>
<evidence type="ECO:0000256" key="6">
    <source>
        <dbReference type="ARBA" id="ARBA00014268"/>
    </source>
</evidence>
<keyword evidence="11 15" id="KW-1133">Transmembrane helix</keyword>
<dbReference type="InterPro" id="IPR035704">
    <property type="entry name" value="SNX8/Mvp1_PX"/>
</dbReference>
<name>A0A517LNC4_9PEZI</name>
<feature type="transmembrane region" description="Helical" evidence="15">
    <location>
        <begin position="281"/>
        <end position="303"/>
    </location>
</feature>
<keyword evidence="8" id="KW-0963">Cytoplasm</keyword>
<keyword evidence="7" id="KW-0813">Transport</keyword>
<feature type="compositionally biased region" description="Low complexity" evidence="14">
    <location>
        <begin position="894"/>
        <end position="917"/>
    </location>
</feature>
<protein>
    <recommendedName>
        <fullName evidence="6">Sorting nexin MVP1</fullName>
    </recommendedName>
    <alternativeName>
        <fullName evidence="13">Sorting nexin mvp1</fullName>
    </alternativeName>
</protein>
<dbReference type="InterPro" id="IPR028662">
    <property type="entry name" value="SNX8/Mvp1"/>
</dbReference>
<dbReference type="Pfam" id="PF08733">
    <property type="entry name" value="PalH"/>
    <property type="match status" value="1"/>
</dbReference>
<evidence type="ECO:0000256" key="3">
    <source>
        <dbReference type="ARBA" id="ARBA00004287"/>
    </source>
</evidence>
<dbReference type="InterPro" id="IPR045734">
    <property type="entry name" value="Snx8_BAR_dom"/>
</dbReference>
<evidence type="ECO:0000259" key="16">
    <source>
        <dbReference type="PROSITE" id="PS50195"/>
    </source>
</evidence>
<dbReference type="EMBL" id="CP042201">
    <property type="protein sequence ID" value="QDS77140.1"/>
    <property type="molecule type" value="Genomic_DNA"/>
</dbReference>
<dbReference type="SUPFAM" id="SSF64268">
    <property type="entry name" value="PX domain"/>
    <property type="match status" value="1"/>
</dbReference>
<dbReference type="GO" id="GO:0006623">
    <property type="term" value="P:protein targeting to vacuole"/>
    <property type="evidence" value="ECO:0007669"/>
    <property type="project" value="TreeGrafter"/>
</dbReference>
<dbReference type="CDD" id="cd07597">
    <property type="entry name" value="BAR_SNX8"/>
    <property type="match status" value="1"/>
</dbReference>
<dbReference type="Pfam" id="PF00787">
    <property type="entry name" value="PX"/>
    <property type="match status" value="1"/>
</dbReference>
<dbReference type="GO" id="GO:0032266">
    <property type="term" value="F:phosphatidylinositol-3-phosphate binding"/>
    <property type="evidence" value="ECO:0007669"/>
    <property type="project" value="TreeGrafter"/>
</dbReference>
<keyword evidence="9 15" id="KW-0812">Transmembrane</keyword>
<gene>
    <name evidence="17" type="ORF">FKW77_001241</name>
</gene>
<evidence type="ECO:0000256" key="15">
    <source>
        <dbReference type="SAM" id="Phobius"/>
    </source>
</evidence>
<dbReference type="PANTHER" id="PTHR47554">
    <property type="entry name" value="SORTING NEXIN MVP1"/>
    <property type="match status" value="1"/>
</dbReference>
<dbReference type="PANTHER" id="PTHR47554:SF1">
    <property type="entry name" value="SORTING NEXIN MVP1"/>
    <property type="match status" value="1"/>
</dbReference>
<evidence type="ECO:0000256" key="13">
    <source>
        <dbReference type="ARBA" id="ARBA00072009"/>
    </source>
</evidence>
<keyword evidence="18" id="KW-1185">Reference proteome</keyword>
<dbReference type="PROSITE" id="PS50195">
    <property type="entry name" value="PX"/>
    <property type="match status" value="1"/>
</dbReference>
<comment type="function">
    <text evidence="1">Required for vacuolar protein sorting.</text>
</comment>
<feature type="transmembrane region" description="Helical" evidence="15">
    <location>
        <begin position="315"/>
        <end position="337"/>
    </location>
</feature>
<feature type="region of interest" description="Disordered" evidence="14">
    <location>
        <begin position="861"/>
        <end position="1071"/>
    </location>
</feature>
<dbReference type="Gene3D" id="1.20.1270.60">
    <property type="entry name" value="Arfaptin homology (AH) domain/BAR domain"/>
    <property type="match status" value="1"/>
</dbReference>
<accession>A0A517LNC4</accession>
<evidence type="ECO:0000256" key="1">
    <source>
        <dbReference type="ARBA" id="ARBA00002474"/>
    </source>
</evidence>
<evidence type="ECO:0000256" key="14">
    <source>
        <dbReference type="SAM" id="MobiDB-lite"/>
    </source>
</evidence>
<feature type="compositionally biased region" description="Basic and acidic residues" evidence="14">
    <location>
        <begin position="627"/>
        <end position="641"/>
    </location>
</feature>
<evidence type="ECO:0000256" key="5">
    <source>
        <dbReference type="ARBA" id="ARBA00010883"/>
    </source>
</evidence>
<evidence type="ECO:0000256" key="8">
    <source>
        <dbReference type="ARBA" id="ARBA00022490"/>
    </source>
</evidence>
<reference evidence="17 18" key="1">
    <citation type="submission" date="2019-07" db="EMBL/GenBank/DDBJ databases">
        <title>Finished genome of Venturia effusa.</title>
        <authorList>
            <person name="Young C.A."/>
            <person name="Cox M.P."/>
            <person name="Ganley A.R.D."/>
            <person name="David W.J."/>
        </authorList>
    </citation>
    <scope>NUCLEOTIDE SEQUENCE [LARGE SCALE GENOMIC DNA]</scope>
    <source>
        <strain evidence="18">albino</strain>
    </source>
</reference>
<keyword evidence="10" id="KW-0653">Protein transport</keyword>
<feature type="transmembrane region" description="Helical" evidence="15">
    <location>
        <begin position="240"/>
        <end position="261"/>
    </location>
</feature>
<evidence type="ECO:0000256" key="2">
    <source>
        <dbReference type="ARBA" id="ARBA00004141"/>
    </source>
</evidence>
<dbReference type="InterPro" id="IPR014844">
    <property type="entry name" value="PalH"/>
</dbReference>
<feature type="region of interest" description="Disordered" evidence="14">
    <location>
        <begin position="627"/>
        <end position="767"/>
    </location>
</feature>
<comment type="subcellular location">
    <subcellularLocation>
        <location evidence="4">Cytoplasm</location>
    </subcellularLocation>
    <subcellularLocation>
        <location evidence="2">Membrane</location>
        <topology evidence="2">Multi-pass membrane protein</topology>
    </subcellularLocation>
    <subcellularLocation>
        <location evidence="3">Membrane</location>
        <topology evidence="3">Peripheral membrane protein</topology>
        <orientation evidence="3">Cytoplasmic side</orientation>
    </subcellularLocation>
</comment>
<feature type="region of interest" description="Disordered" evidence="14">
    <location>
        <begin position="415"/>
        <end position="494"/>
    </location>
</feature>
<feature type="compositionally biased region" description="Polar residues" evidence="14">
    <location>
        <begin position="963"/>
        <end position="1008"/>
    </location>
</feature>
<dbReference type="CDD" id="cd06866">
    <property type="entry name" value="PX_SNX8_Mvp1p_like"/>
    <property type="match status" value="1"/>
</dbReference>
<dbReference type="InterPro" id="IPR001683">
    <property type="entry name" value="PX_dom"/>
</dbReference>
<evidence type="ECO:0000313" key="17">
    <source>
        <dbReference type="EMBL" id="QDS77140.1"/>
    </source>
</evidence>
<dbReference type="Proteomes" id="UP000316270">
    <property type="component" value="Chromosome 17"/>
</dbReference>
<dbReference type="FunFam" id="3.30.1520.10:FF:000037">
    <property type="entry name" value="Sorting nexin mvp-1"/>
    <property type="match status" value="1"/>
</dbReference>
<dbReference type="OrthoDB" id="10064318at2759"/>
<feature type="transmembrane region" description="Helical" evidence="15">
    <location>
        <begin position="102"/>
        <end position="121"/>
    </location>
</feature>
<dbReference type="GO" id="GO:0005768">
    <property type="term" value="C:endosome"/>
    <property type="evidence" value="ECO:0007669"/>
    <property type="project" value="TreeGrafter"/>
</dbReference>
<evidence type="ECO:0000256" key="12">
    <source>
        <dbReference type="ARBA" id="ARBA00023136"/>
    </source>
</evidence>
<dbReference type="SMART" id="SM00312">
    <property type="entry name" value="PX"/>
    <property type="match status" value="1"/>
</dbReference>
<keyword evidence="12 15" id="KW-0472">Membrane</keyword>
<evidence type="ECO:0000256" key="11">
    <source>
        <dbReference type="ARBA" id="ARBA00022989"/>
    </source>
</evidence>
<dbReference type="Gene3D" id="3.30.1520.10">
    <property type="entry name" value="Phox-like domain"/>
    <property type="match status" value="1"/>
</dbReference>
<dbReference type="InterPro" id="IPR027267">
    <property type="entry name" value="AH/BAR_dom_sf"/>
</dbReference>
<dbReference type="GO" id="GO:0042147">
    <property type="term" value="P:retrograde transport, endosome to Golgi"/>
    <property type="evidence" value="ECO:0007669"/>
    <property type="project" value="InterPro"/>
</dbReference>
<evidence type="ECO:0000313" key="18">
    <source>
        <dbReference type="Proteomes" id="UP000316270"/>
    </source>
</evidence>
<dbReference type="Pfam" id="PF19566">
    <property type="entry name" value="Snx8_BAR_dom"/>
    <property type="match status" value="1"/>
</dbReference>